<dbReference type="OrthoDB" id="413885at2759"/>
<evidence type="ECO:0000256" key="2">
    <source>
        <dbReference type="RuleBase" id="RU003968"/>
    </source>
</evidence>
<dbReference type="GeneID" id="36559235"/>
<dbReference type="Gene3D" id="2.60.40.1210">
    <property type="entry name" value="Cellobiose dehydrogenase, cytochrome domain"/>
    <property type="match status" value="1"/>
</dbReference>
<dbReference type="PANTHER" id="PTHR47190:SF2">
    <property type="entry name" value="CELLOBIOSE DEHYDROGENASE (AFU_ORTHOLOGUE AFUA_2G17620)"/>
    <property type="match status" value="1"/>
</dbReference>
<dbReference type="InterPro" id="IPR015920">
    <property type="entry name" value="Cellobiose_DH-like_cyt"/>
</dbReference>
<name>A0A2I2GEK0_9EURO</name>
<evidence type="ECO:0000256" key="1">
    <source>
        <dbReference type="ARBA" id="ARBA00010790"/>
    </source>
</evidence>
<dbReference type="EMBL" id="MSFO01000003">
    <property type="protein sequence ID" value="PLB51328.1"/>
    <property type="molecule type" value="Genomic_DNA"/>
</dbReference>
<dbReference type="Gene3D" id="3.30.410.10">
    <property type="entry name" value="Cholesterol Oxidase, domain 2"/>
    <property type="match status" value="1"/>
</dbReference>
<feature type="transmembrane region" description="Helical" evidence="4">
    <location>
        <begin position="53"/>
        <end position="73"/>
    </location>
</feature>
<protein>
    <submittedName>
        <fullName evidence="7">Cellobiose dehydrogenase</fullName>
    </submittedName>
</protein>
<evidence type="ECO:0000259" key="6">
    <source>
        <dbReference type="PROSITE" id="PS00624"/>
    </source>
</evidence>
<dbReference type="GO" id="GO:0016614">
    <property type="term" value="F:oxidoreductase activity, acting on CH-OH group of donors"/>
    <property type="evidence" value="ECO:0007669"/>
    <property type="project" value="InterPro"/>
</dbReference>
<feature type="compositionally biased region" description="Basic residues" evidence="3">
    <location>
        <begin position="897"/>
        <end position="906"/>
    </location>
</feature>
<sequence>MPFAQAKCVPDIPCVRVRSEGHARNNTSNLSRTANVSPRRYDFSMDPRTGGRAVCSGMFVLVLCLASIIYLWLAPAVAELETCLPTTPDSLVLFAMKLVNRVLAAFLAANSLLQTCLAQSTDAEAYTDSETGITFDTWTVPKSTTAGGLTFGLALPSDALDKDANEFLGYLSCASGDEEGTGWCGVALGGSMNSNLLVMAYPYEDSVLTSLRFSTGYATPDVYAGDANITQVTSRINATHYTVLFRCENCLSWDHEGQTGNVSTSSGKFVIGWAQASDSPGDPACPDEISLKQHTGQGIWVANFDENIASESYSDWVKKANQTVPGECSGDGGGGNEPEPVPVPSNATYDYIVVGGGAAGIPLADRLSEAGHSVLLIEKGPPSSGRWGGTTKPAWLDGTNLTRFDVPGLCNEIWVDSDGIACNDIDQMAGCVLGGGTAVNAGLWWRPNSADWDENFPDGWQSSDMQAPAERLFSRIPGSHHPSTDGKLYYQQGPNLIANGLEKAGWQSTTFNEAPEKKNRTYGHAPFMFSNGERGGPMATYLVSASARDNFDLWTNTTVKRVVRNGGRITGVEVEAFMDGGYKGTVNVTASTGRVILSAGTFGSPRILMRSGIGPTDQLEKVKNSTDGPDMIAESQWIKLPVGENLIDHTNTDLVATHSKVVWYDFYGAYDDPIKSDAESYLNNRTGILAQAAPNIGPLFFDQITGSDGVVRQIQWQARVEGGHETPDGHAVTISQYLGRGLTSRGRMTLTTGLDTVVSTLPYLRDQNDVDAVIQGIKNLQNALKGTGLNWTYPAPNTTVEEFVNNMPINAGTRRANHWMGTCKMGTDDGRNDGTSVVDTNTKVYGTENLYVVDASIFPGMITTNPSAYIVTVAEHAATKILGGQNSQTQTQQTGQRKWKHGHGHY</sequence>
<dbReference type="Pfam" id="PF05199">
    <property type="entry name" value="GMC_oxred_C"/>
    <property type="match status" value="1"/>
</dbReference>
<dbReference type="PROSITE" id="PS00624">
    <property type="entry name" value="GMC_OXRED_2"/>
    <property type="match status" value="1"/>
</dbReference>
<accession>A0A2I2GEK0</accession>
<dbReference type="Proteomes" id="UP000234275">
    <property type="component" value="Unassembled WGS sequence"/>
</dbReference>
<keyword evidence="2" id="KW-0285">Flavoprotein</keyword>
<dbReference type="Pfam" id="PF00732">
    <property type="entry name" value="GMC_oxred_N"/>
    <property type="match status" value="1"/>
</dbReference>
<dbReference type="InterPro" id="IPR053208">
    <property type="entry name" value="GMC_Oxidoreductase_CD"/>
</dbReference>
<keyword evidence="4" id="KW-1133">Transmembrane helix</keyword>
<keyword evidence="8" id="KW-1185">Reference proteome</keyword>
<dbReference type="VEuPathDB" id="FungiDB:P170DRAFT_455530"/>
<dbReference type="SUPFAM" id="SSF51905">
    <property type="entry name" value="FAD/NAD(P)-binding domain"/>
    <property type="match status" value="1"/>
</dbReference>
<gene>
    <name evidence="7" type="ORF">P170DRAFT_455530</name>
</gene>
<dbReference type="InterPro" id="IPR000172">
    <property type="entry name" value="GMC_OxRdtase_N"/>
</dbReference>
<dbReference type="InterPro" id="IPR007867">
    <property type="entry name" value="GMC_OxRtase_C"/>
</dbReference>
<keyword evidence="4" id="KW-0812">Transmembrane</keyword>
<evidence type="ECO:0000313" key="7">
    <source>
        <dbReference type="EMBL" id="PLB51328.1"/>
    </source>
</evidence>
<dbReference type="SUPFAM" id="SSF49344">
    <property type="entry name" value="CBD9-like"/>
    <property type="match status" value="1"/>
</dbReference>
<dbReference type="Gene3D" id="3.50.50.60">
    <property type="entry name" value="FAD/NAD(P)-binding domain"/>
    <property type="match status" value="1"/>
</dbReference>
<dbReference type="Pfam" id="PF16010">
    <property type="entry name" value="CDH-cyt"/>
    <property type="match status" value="1"/>
</dbReference>
<proteinExistence type="inferred from homology"/>
<organism evidence="7 8">
    <name type="scientific">Aspergillus steynii IBT 23096</name>
    <dbReference type="NCBI Taxonomy" id="1392250"/>
    <lineage>
        <taxon>Eukaryota</taxon>
        <taxon>Fungi</taxon>
        <taxon>Dikarya</taxon>
        <taxon>Ascomycota</taxon>
        <taxon>Pezizomycotina</taxon>
        <taxon>Eurotiomycetes</taxon>
        <taxon>Eurotiomycetidae</taxon>
        <taxon>Eurotiales</taxon>
        <taxon>Aspergillaceae</taxon>
        <taxon>Aspergillus</taxon>
        <taxon>Aspergillus subgen. Circumdati</taxon>
    </lineage>
</organism>
<evidence type="ECO:0000259" key="5">
    <source>
        <dbReference type="PROSITE" id="PS00623"/>
    </source>
</evidence>
<dbReference type="SUPFAM" id="SSF54373">
    <property type="entry name" value="FAD-linked reductases, C-terminal domain"/>
    <property type="match status" value="1"/>
</dbReference>
<dbReference type="PANTHER" id="PTHR47190">
    <property type="entry name" value="DEHYDROGENASE, PUTATIVE-RELATED"/>
    <property type="match status" value="1"/>
</dbReference>
<dbReference type="GO" id="GO:0050660">
    <property type="term" value="F:flavin adenine dinucleotide binding"/>
    <property type="evidence" value="ECO:0007669"/>
    <property type="project" value="InterPro"/>
</dbReference>
<dbReference type="CDD" id="cd09630">
    <property type="entry name" value="CDH_like_cytochrome"/>
    <property type="match status" value="1"/>
</dbReference>
<dbReference type="STRING" id="1392250.A0A2I2GEK0"/>
<dbReference type="RefSeq" id="XP_024706630.1">
    <property type="nucleotide sequence ID" value="XM_024851536.1"/>
</dbReference>
<keyword evidence="2" id="KW-0274">FAD</keyword>
<dbReference type="PROSITE" id="PS00623">
    <property type="entry name" value="GMC_OXRED_1"/>
    <property type="match status" value="1"/>
</dbReference>
<comment type="caution">
    <text evidence="7">The sequence shown here is derived from an EMBL/GenBank/DDBJ whole genome shotgun (WGS) entry which is preliminary data.</text>
</comment>
<evidence type="ECO:0000256" key="3">
    <source>
        <dbReference type="SAM" id="MobiDB-lite"/>
    </source>
</evidence>
<reference evidence="7 8" key="1">
    <citation type="submission" date="2016-12" db="EMBL/GenBank/DDBJ databases">
        <title>The genomes of Aspergillus section Nigri reveals drivers in fungal speciation.</title>
        <authorList>
            <consortium name="DOE Joint Genome Institute"/>
            <person name="Vesth T.C."/>
            <person name="Nybo J."/>
            <person name="Theobald S."/>
            <person name="Brandl J."/>
            <person name="Frisvad J.C."/>
            <person name="Nielsen K.F."/>
            <person name="Lyhne E.K."/>
            <person name="Kogle M.E."/>
            <person name="Kuo A."/>
            <person name="Riley R."/>
            <person name="Clum A."/>
            <person name="Nolan M."/>
            <person name="Lipzen A."/>
            <person name="Salamov A."/>
            <person name="Henrissat B."/>
            <person name="Wiebenga A."/>
            <person name="De Vries R.P."/>
            <person name="Grigoriev I.V."/>
            <person name="Mortensen U.H."/>
            <person name="Andersen M.R."/>
            <person name="Baker S.E."/>
        </authorList>
    </citation>
    <scope>NUCLEOTIDE SEQUENCE [LARGE SCALE GENOMIC DNA]</scope>
    <source>
        <strain evidence="7 8">IBT 23096</strain>
    </source>
</reference>
<dbReference type="InterPro" id="IPR036188">
    <property type="entry name" value="FAD/NAD-bd_sf"/>
</dbReference>
<evidence type="ECO:0000256" key="4">
    <source>
        <dbReference type="SAM" id="Phobius"/>
    </source>
</evidence>
<feature type="region of interest" description="Disordered" evidence="3">
    <location>
        <begin position="884"/>
        <end position="906"/>
    </location>
</feature>
<evidence type="ECO:0000313" key="8">
    <source>
        <dbReference type="Proteomes" id="UP000234275"/>
    </source>
</evidence>
<feature type="domain" description="Glucose-methanol-choline oxidoreductase N-terminal" evidence="6">
    <location>
        <begin position="600"/>
        <end position="614"/>
    </location>
</feature>
<dbReference type="AlphaFoldDB" id="A0A2I2GEK0"/>
<feature type="compositionally biased region" description="Low complexity" evidence="3">
    <location>
        <begin position="884"/>
        <end position="896"/>
    </location>
</feature>
<comment type="similarity">
    <text evidence="1 2">Belongs to the GMC oxidoreductase family.</text>
</comment>
<dbReference type="FunFam" id="2.60.40.1210:FF:000004">
    <property type="entry name" value="Cellobiose dehydrogenase"/>
    <property type="match status" value="1"/>
</dbReference>
<feature type="domain" description="Glucose-methanol-choline oxidoreductase N-terminal" evidence="5">
    <location>
        <begin position="430"/>
        <end position="453"/>
    </location>
</feature>
<keyword evidence="4" id="KW-0472">Membrane</keyword>